<dbReference type="GO" id="GO:0007606">
    <property type="term" value="P:sensory perception of chemical stimulus"/>
    <property type="evidence" value="ECO:0007669"/>
    <property type="project" value="InterPro"/>
</dbReference>
<keyword evidence="4" id="KW-1185">Reference proteome</keyword>
<dbReference type="PANTHER" id="PTHR23128">
    <property type="entry name" value="SERPENTINE RECEPTOR, CLASS E (EPSILON)-RELATED"/>
    <property type="match status" value="1"/>
</dbReference>
<keyword evidence="2" id="KW-0812">Transmembrane</keyword>
<evidence type="ECO:0000313" key="3">
    <source>
        <dbReference type="EMBL" id="GMT25880.1"/>
    </source>
</evidence>
<evidence type="ECO:0008006" key="5">
    <source>
        <dbReference type="Google" id="ProtNLM"/>
    </source>
</evidence>
<sequence>MATCYFMHRWLLKRNQKRLDTLNSAFFGRAGKSRDVYTLSLRLQLDENIWCLKQISTGNYIYFAAVISSGLLIVGPPMFRYDKDTMWMLQSFVTFTNMGIPICCLLVIISISLTLDRFRVLILPQRLLDRIEMNKKNRIIEETPRRRVHRVEEEANLYFSHLSDVWECDMRVHM</sequence>
<dbReference type="AlphaFoldDB" id="A0AAV5W232"/>
<dbReference type="EMBL" id="BTSY01000004">
    <property type="protein sequence ID" value="GMT25880.1"/>
    <property type="molecule type" value="Genomic_DNA"/>
</dbReference>
<comment type="caution">
    <text evidence="3">The sequence shown here is derived from an EMBL/GenBank/DDBJ whole genome shotgun (WGS) entry which is preliminary data.</text>
</comment>
<dbReference type="GO" id="GO:0016020">
    <property type="term" value="C:membrane"/>
    <property type="evidence" value="ECO:0007669"/>
    <property type="project" value="InterPro"/>
</dbReference>
<evidence type="ECO:0000256" key="1">
    <source>
        <dbReference type="ARBA" id="ARBA00006803"/>
    </source>
</evidence>
<protein>
    <recommendedName>
        <fullName evidence="5">G protein-coupled receptor</fullName>
    </recommendedName>
</protein>
<keyword evidence="2" id="KW-1133">Transmembrane helix</keyword>
<accession>A0AAV5W232</accession>
<gene>
    <name evidence="3" type="ORF">PFISCL1PPCAC_17177</name>
</gene>
<proteinExistence type="inferred from homology"/>
<comment type="similarity">
    <text evidence="1">Belongs to the nematode receptor-like protein sre family.</text>
</comment>
<dbReference type="Pfam" id="PF03125">
    <property type="entry name" value="Sre"/>
    <property type="match status" value="1"/>
</dbReference>
<keyword evidence="2" id="KW-0472">Membrane</keyword>
<feature type="transmembrane region" description="Helical" evidence="2">
    <location>
        <begin position="91"/>
        <end position="115"/>
    </location>
</feature>
<reference evidence="3" key="1">
    <citation type="submission" date="2023-10" db="EMBL/GenBank/DDBJ databases">
        <title>Genome assembly of Pristionchus species.</title>
        <authorList>
            <person name="Yoshida K."/>
            <person name="Sommer R.J."/>
        </authorList>
    </citation>
    <scope>NUCLEOTIDE SEQUENCE</scope>
    <source>
        <strain evidence="3">RS5133</strain>
    </source>
</reference>
<name>A0AAV5W232_9BILA</name>
<evidence type="ECO:0000313" key="4">
    <source>
        <dbReference type="Proteomes" id="UP001432322"/>
    </source>
</evidence>
<dbReference type="PANTHER" id="PTHR23128:SF132">
    <property type="entry name" value="SERPENTINE RECEPTOR, CLASS E (EPSILON)-RELATED"/>
    <property type="match status" value="1"/>
</dbReference>
<evidence type="ECO:0000256" key="2">
    <source>
        <dbReference type="SAM" id="Phobius"/>
    </source>
</evidence>
<dbReference type="InterPro" id="IPR004151">
    <property type="entry name" value="7TM_GPCR_serpentine_rcpt_Sre"/>
</dbReference>
<feature type="transmembrane region" description="Helical" evidence="2">
    <location>
        <begin position="60"/>
        <end position="79"/>
    </location>
</feature>
<dbReference type="Proteomes" id="UP001432322">
    <property type="component" value="Unassembled WGS sequence"/>
</dbReference>
<organism evidence="3 4">
    <name type="scientific">Pristionchus fissidentatus</name>
    <dbReference type="NCBI Taxonomy" id="1538716"/>
    <lineage>
        <taxon>Eukaryota</taxon>
        <taxon>Metazoa</taxon>
        <taxon>Ecdysozoa</taxon>
        <taxon>Nematoda</taxon>
        <taxon>Chromadorea</taxon>
        <taxon>Rhabditida</taxon>
        <taxon>Rhabditina</taxon>
        <taxon>Diplogasteromorpha</taxon>
        <taxon>Diplogasteroidea</taxon>
        <taxon>Neodiplogasteridae</taxon>
        <taxon>Pristionchus</taxon>
    </lineage>
</organism>